<dbReference type="OrthoDB" id="9788235at2"/>
<dbReference type="AlphaFoldDB" id="A0A1G9J7W0"/>
<keyword evidence="6" id="KW-1185">Reference proteome</keyword>
<dbReference type="PRINTS" id="PR00081">
    <property type="entry name" value="GDHRDH"/>
</dbReference>
<feature type="domain" description="Ketoreductase" evidence="4">
    <location>
        <begin position="7"/>
        <end position="191"/>
    </location>
</feature>
<comment type="similarity">
    <text evidence="1">Belongs to the short-chain dehydrogenases/reductases (SDR) family.</text>
</comment>
<reference evidence="5 6" key="1">
    <citation type="submission" date="2016-10" db="EMBL/GenBank/DDBJ databases">
        <authorList>
            <person name="de Groot N.N."/>
        </authorList>
    </citation>
    <scope>NUCLEOTIDE SEQUENCE [LARGE SCALE GENOMIC DNA]</scope>
    <source>
        <strain evidence="5 6">DSM 25186</strain>
    </source>
</reference>
<evidence type="ECO:0000313" key="5">
    <source>
        <dbReference type="EMBL" id="SDL33620.1"/>
    </source>
</evidence>
<dbReference type="PANTHER" id="PTHR24321">
    <property type="entry name" value="DEHYDROGENASES, SHORT CHAIN"/>
    <property type="match status" value="1"/>
</dbReference>
<dbReference type="SUPFAM" id="SSF51735">
    <property type="entry name" value="NAD(P)-binding Rossmann-fold domains"/>
    <property type="match status" value="1"/>
</dbReference>
<evidence type="ECO:0000256" key="1">
    <source>
        <dbReference type="ARBA" id="ARBA00006484"/>
    </source>
</evidence>
<keyword evidence="2" id="KW-0560">Oxidoreductase</keyword>
<dbReference type="Pfam" id="PF13561">
    <property type="entry name" value="adh_short_C2"/>
    <property type="match status" value="1"/>
</dbReference>
<evidence type="ECO:0000313" key="6">
    <source>
        <dbReference type="Proteomes" id="UP000198510"/>
    </source>
</evidence>
<accession>A0A1G9J7W0</accession>
<dbReference type="PROSITE" id="PS00061">
    <property type="entry name" value="ADH_SHORT"/>
    <property type="match status" value="1"/>
</dbReference>
<dbReference type="Gene3D" id="3.40.50.720">
    <property type="entry name" value="NAD(P)-binding Rossmann-like Domain"/>
    <property type="match status" value="1"/>
</dbReference>
<evidence type="ECO:0000259" key="4">
    <source>
        <dbReference type="SMART" id="SM00822"/>
    </source>
</evidence>
<dbReference type="Proteomes" id="UP000198510">
    <property type="component" value="Unassembled WGS sequence"/>
</dbReference>
<dbReference type="InterPro" id="IPR036291">
    <property type="entry name" value="NAD(P)-bd_dom_sf"/>
</dbReference>
<dbReference type="GO" id="GO:0016491">
    <property type="term" value="F:oxidoreductase activity"/>
    <property type="evidence" value="ECO:0007669"/>
    <property type="project" value="UniProtKB-KW"/>
</dbReference>
<evidence type="ECO:0000256" key="2">
    <source>
        <dbReference type="ARBA" id="ARBA00023002"/>
    </source>
</evidence>
<dbReference type="InterPro" id="IPR020904">
    <property type="entry name" value="Sc_DH/Rdtase_CS"/>
</dbReference>
<dbReference type="FunFam" id="3.40.50.720:FF:000084">
    <property type="entry name" value="Short-chain dehydrogenase reductase"/>
    <property type="match status" value="1"/>
</dbReference>
<dbReference type="CDD" id="cd05233">
    <property type="entry name" value="SDR_c"/>
    <property type="match status" value="1"/>
</dbReference>
<name>A0A1G9J7W0_9BACT</name>
<dbReference type="InterPro" id="IPR002347">
    <property type="entry name" value="SDR_fam"/>
</dbReference>
<dbReference type="InterPro" id="IPR057326">
    <property type="entry name" value="KR_dom"/>
</dbReference>
<dbReference type="RefSeq" id="WP_089683578.1">
    <property type="nucleotide sequence ID" value="NZ_FNFO01000005.1"/>
</dbReference>
<proteinExistence type="inferred from homology"/>
<sequence>MFQLTDKIALITGAASGIGQSIALRFAAQGALVIVADRDQANIDTTLQLIQQQGGKAHPLLLDVTDHAAVKTAFESVVATFGRLDILVNNAGVAHVGNLENTSEADFDRVYAVNVKGAYNCLQAAIRPMKAQGGGIILNMASVAATAGIPDRFAYSMSKGAVLNMTLSVARDYVQDGIRCNAISPARIHTPFVDGFLKKYYEGREEEMFEKLSGTQPIGRMGKPDEVANLALYLCSDEAAFITGSNFPIDGGFLSLNMNN</sequence>
<dbReference type="STRING" id="1075417.SAMN05421823_105233"/>
<organism evidence="5 6">
    <name type="scientific">Catalinimonas alkaloidigena</name>
    <dbReference type="NCBI Taxonomy" id="1075417"/>
    <lineage>
        <taxon>Bacteria</taxon>
        <taxon>Pseudomonadati</taxon>
        <taxon>Bacteroidota</taxon>
        <taxon>Cytophagia</taxon>
        <taxon>Cytophagales</taxon>
        <taxon>Catalimonadaceae</taxon>
        <taxon>Catalinimonas</taxon>
    </lineage>
</organism>
<dbReference type="PANTHER" id="PTHR24321:SF8">
    <property type="entry name" value="ESTRADIOL 17-BETA-DEHYDROGENASE 8-RELATED"/>
    <property type="match status" value="1"/>
</dbReference>
<protein>
    <submittedName>
        <fullName evidence="5">NAD(P)-dependent dehydrogenase, short-chain alcohol dehydrogenase family</fullName>
    </submittedName>
</protein>
<dbReference type="SMART" id="SM00822">
    <property type="entry name" value="PKS_KR"/>
    <property type="match status" value="1"/>
</dbReference>
<dbReference type="EMBL" id="FNFO01000005">
    <property type="protein sequence ID" value="SDL33620.1"/>
    <property type="molecule type" value="Genomic_DNA"/>
</dbReference>
<dbReference type="NCBIfam" id="NF005559">
    <property type="entry name" value="PRK07231.1"/>
    <property type="match status" value="1"/>
</dbReference>
<dbReference type="PRINTS" id="PR00080">
    <property type="entry name" value="SDRFAMILY"/>
</dbReference>
<evidence type="ECO:0000256" key="3">
    <source>
        <dbReference type="ARBA" id="ARBA00023027"/>
    </source>
</evidence>
<keyword evidence="3" id="KW-0520">NAD</keyword>
<gene>
    <name evidence="5" type="ORF">SAMN05421823_105233</name>
</gene>